<dbReference type="AlphaFoldDB" id="A0A1U7XLF5"/>
<dbReference type="Proteomes" id="UP000189701">
    <property type="component" value="Unplaced"/>
</dbReference>
<reference evidence="3" key="2">
    <citation type="submission" date="2025-08" db="UniProtKB">
        <authorList>
            <consortium name="RefSeq"/>
        </authorList>
    </citation>
    <scope>IDENTIFICATION</scope>
    <source>
        <tissue evidence="3">Leaf</tissue>
    </source>
</reference>
<sequence>ISEEKPVPPPVAAPVPSTSTKT</sequence>
<proteinExistence type="predicted"/>
<reference evidence="2" key="1">
    <citation type="journal article" date="2013" name="Genome Biol.">
        <title>Reference genomes and transcriptomes of Nicotiana sylvestris and Nicotiana tomentosiformis.</title>
        <authorList>
            <person name="Sierro N."/>
            <person name="Battey J.N."/>
            <person name="Ouadi S."/>
            <person name="Bovet L."/>
            <person name="Goepfert S."/>
            <person name="Bakaher N."/>
            <person name="Peitsch M.C."/>
            <person name="Ivanov N.V."/>
        </authorList>
    </citation>
    <scope>NUCLEOTIDE SEQUENCE [LARGE SCALE GENOMIC DNA]</scope>
</reference>
<feature type="region of interest" description="Disordered" evidence="1">
    <location>
        <begin position="1"/>
        <end position="22"/>
    </location>
</feature>
<gene>
    <name evidence="3" type="primary">LOC104235296</name>
</gene>
<feature type="non-terminal residue" evidence="3">
    <location>
        <position position="1"/>
    </location>
</feature>
<accession>A0A1U7XLF5</accession>
<organism evidence="2 3">
    <name type="scientific">Nicotiana sylvestris</name>
    <name type="common">Wood tobacco</name>
    <name type="synonym">South American tobacco</name>
    <dbReference type="NCBI Taxonomy" id="4096"/>
    <lineage>
        <taxon>Eukaryota</taxon>
        <taxon>Viridiplantae</taxon>
        <taxon>Streptophyta</taxon>
        <taxon>Embryophyta</taxon>
        <taxon>Tracheophyta</taxon>
        <taxon>Spermatophyta</taxon>
        <taxon>Magnoliopsida</taxon>
        <taxon>eudicotyledons</taxon>
        <taxon>Gunneridae</taxon>
        <taxon>Pentapetalae</taxon>
        <taxon>asterids</taxon>
        <taxon>lamiids</taxon>
        <taxon>Solanales</taxon>
        <taxon>Solanaceae</taxon>
        <taxon>Nicotianoideae</taxon>
        <taxon>Nicotianeae</taxon>
        <taxon>Nicotiana</taxon>
    </lineage>
</organism>
<evidence type="ECO:0000313" key="2">
    <source>
        <dbReference type="Proteomes" id="UP000189701"/>
    </source>
</evidence>
<dbReference type="RefSeq" id="XP_009787325.1">
    <property type="nucleotide sequence ID" value="XM_009789023.1"/>
</dbReference>
<evidence type="ECO:0000313" key="3">
    <source>
        <dbReference type="RefSeq" id="XP_009787325.1"/>
    </source>
</evidence>
<protein>
    <submittedName>
        <fullName evidence="3">Uncharacterized protein LOC104235296</fullName>
    </submittedName>
</protein>
<keyword evidence="2" id="KW-1185">Reference proteome</keyword>
<evidence type="ECO:0000256" key="1">
    <source>
        <dbReference type="SAM" id="MobiDB-lite"/>
    </source>
</evidence>
<name>A0A1U7XLF5_NICSY</name>